<proteinExistence type="predicted"/>
<reference evidence="2" key="1">
    <citation type="journal article" date="2019" name="Sci. Rep.">
        <title>Draft genome of Tanacetum cinerariifolium, the natural source of mosquito coil.</title>
        <authorList>
            <person name="Yamashiro T."/>
            <person name="Shiraishi A."/>
            <person name="Satake H."/>
            <person name="Nakayama K."/>
        </authorList>
    </citation>
    <scope>NUCLEOTIDE SEQUENCE</scope>
</reference>
<protein>
    <submittedName>
        <fullName evidence="2">Uncharacterized protein</fullName>
    </submittedName>
</protein>
<feature type="compositionally biased region" description="Low complexity" evidence="1">
    <location>
        <begin position="176"/>
        <end position="185"/>
    </location>
</feature>
<evidence type="ECO:0000313" key="2">
    <source>
        <dbReference type="EMBL" id="GEU69648.1"/>
    </source>
</evidence>
<comment type="caution">
    <text evidence="2">The sequence shown here is derived from an EMBL/GenBank/DDBJ whole genome shotgun (WGS) entry which is preliminary data.</text>
</comment>
<sequence length="246" mass="27728">MALPPKEQRHEWLRFDTHGLSEINKEDDILDMTKRLRMEHKGDDSDVPVTSFVWRDLLSIRGSLVIELGRLRWQLSIRIASQGDILGPPPTYTSIREPLRKLCDRLIAFTIFRKSQSPEKVSKTDLFFLCNMDEGKMGEPVGGGTHSDDQEELVTGPDVPQDAHVDQEDVQSRHTPQQAPQMPQAAAAVPRTIAQRLQRVEGEVNGVMLAVSSSKIYGVDILGIFIFVYDVVTREHARDGLELKGF</sequence>
<accession>A0A6L2M6R0</accession>
<evidence type="ECO:0000256" key="1">
    <source>
        <dbReference type="SAM" id="MobiDB-lite"/>
    </source>
</evidence>
<organism evidence="2">
    <name type="scientific">Tanacetum cinerariifolium</name>
    <name type="common">Dalmatian daisy</name>
    <name type="synonym">Chrysanthemum cinerariifolium</name>
    <dbReference type="NCBI Taxonomy" id="118510"/>
    <lineage>
        <taxon>Eukaryota</taxon>
        <taxon>Viridiplantae</taxon>
        <taxon>Streptophyta</taxon>
        <taxon>Embryophyta</taxon>
        <taxon>Tracheophyta</taxon>
        <taxon>Spermatophyta</taxon>
        <taxon>Magnoliopsida</taxon>
        <taxon>eudicotyledons</taxon>
        <taxon>Gunneridae</taxon>
        <taxon>Pentapetalae</taxon>
        <taxon>asterids</taxon>
        <taxon>campanulids</taxon>
        <taxon>Asterales</taxon>
        <taxon>Asteraceae</taxon>
        <taxon>Asteroideae</taxon>
        <taxon>Anthemideae</taxon>
        <taxon>Anthemidinae</taxon>
        <taxon>Tanacetum</taxon>
    </lineage>
</organism>
<dbReference type="EMBL" id="BKCJ010005973">
    <property type="protein sequence ID" value="GEU69648.1"/>
    <property type="molecule type" value="Genomic_DNA"/>
</dbReference>
<feature type="compositionally biased region" description="Basic and acidic residues" evidence="1">
    <location>
        <begin position="161"/>
        <end position="172"/>
    </location>
</feature>
<dbReference type="AlphaFoldDB" id="A0A6L2M6R0"/>
<name>A0A6L2M6R0_TANCI</name>
<feature type="region of interest" description="Disordered" evidence="1">
    <location>
        <begin position="138"/>
        <end position="185"/>
    </location>
</feature>
<gene>
    <name evidence="2" type="ORF">Tci_041626</name>
</gene>